<keyword evidence="2" id="KW-0966">Cell projection</keyword>
<dbReference type="RefSeq" id="WP_172310502.1">
    <property type="nucleotide sequence ID" value="NZ_WOEY01000046.1"/>
</dbReference>
<name>A0ABX2BR00_9BURK</name>
<accession>A0ABX2BR00</accession>
<proteinExistence type="predicted"/>
<keyword evidence="2" id="KW-0969">Cilium</keyword>
<feature type="region of interest" description="Disordered" evidence="1">
    <location>
        <begin position="84"/>
        <end position="114"/>
    </location>
</feature>
<comment type="caution">
    <text evidence="2">The sequence shown here is derived from an EMBL/GenBank/DDBJ whole genome shotgun (WGS) entry which is preliminary data.</text>
</comment>
<keyword evidence="2" id="KW-0282">Flagellum</keyword>
<organism evidence="2 3">
    <name type="scientific">Paraburkholderia solitsugae</name>
    <dbReference type="NCBI Taxonomy" id="2675748"/>
    <lineage>
        <taxon>Bacteria</taxon>
        <taxon>Pseudomonadati</taxon>
        <taxon>Pseudomonadota</taxon>
        <taxon>Betaproteobacteria</taxon>
        <taxon>Burkholderiales</taxon>
        <taxon>Burkholderiaceae</taxon>
        <taxon>Paraburkholderia</taxon>
    </lineage>
</organism>
<sequence length="114" mass="11151">VDADLTLTGTRLIARVQASPGGAARLAAQGENFRQRLAAAGIELSGLTIREIGGGAPVTAASAAGAAAAGQAAASAYARSASAASAADKASAGRLTTRVARPGTAPLDDFDWDM</sequence>
<feature type="non-terminal residue" evidence="2">
    <location>
        <position position="1"/>
    </location>
</feature>
<dbReference type="EMBL" id="WOEY01000046">
    <property type="protein sequence ID" value="NPT41982.1"/>
    <property type="molecule type" value="Genomic_DNA"/>
</dbReference>
<evidence type="ECO:0000313" key="3">
    <source>
        <dbReference type="Proteomes" id="UP000652198"/>
    </source>
</evidence>
<keyword evidence="3" id="KW-1185">Reference proteome</keyword>
<gene>
    <name evidence="2" type="ORF">GNZ12_11765</name>
</gene>
<evidence type="ECO:0000256" key="1">
    <source>
        <dbReference type="SAM" id="MobiDB-lite"/>
    </source>
</evidence>
<dbReference type="Proteomes" id="UP000652198">
    <property type="component" value="Unassembled WGS sequence"/>
</dbReference>
<evidence type="ECO:0000313" key="2">
    <source>
        <dbReference type="EMBL" id="NPT41982.1"/>
    </source>
</evidence>
<protein>
    <submittedName>
        <fullName evidence="2">Flagellar hook-length control protein FliK</fullName>
    </submittedName>
</protein>
<reference evidence="2 3" key="1">
    <citation type="submission" date="2019-11" db="EMBL/GenBank/DDBJ databases">
        <title>Metabolism of dissolved organic matter in forest soils.</title>
        <authorList>
            <person name="Cyle K.T."/>
            <person name="Wilhelm R.C."/>
            <person name="Martinez C.E."/>
        </authorList>
    </citation>
    <scope>NUCLEOTIDE SEQUENCE [LARGE SCALE GENOMIC DNA]</scope>
    <source>
        <strain evidence="2 3">1N</strain>
    </source>
</reference>
<feature type="compositionally biased region" description="Low complexity" evidence="1">
    <location>
        <begin position="84"/>
        <end position="93"/>
    </location>
</feature>